<organism evidence="8">
    <name type="scientific">Echinostoma caproni</name>
    <dbReference type="NCBI Taxonomy" id="27848"/>
    <lineage>
        <taxon>Eukaryota</taxon>
        <taxon>Metazoa</taxon>
        <taxon>Spiralia</taxon>
        <taxon>Lophotrochozoa</taxon>
        <taxon>Platyhelminthes</taxon>
        <taxon>Trematoda</taxon>
        <taxon>Digenea</taxon>
        <taxon>Plagiorchiida</taxon>
        <taxon>Echinostomata</taxon>
        <taxon>Echinostomatoidea</taxon>
        <taxon>Echinostomatidae</taxon>
        <taxon>Echinostoma</taxon>
    </lineage>
</organism>
<keyword evidence="5" id="KW-0509">mRNA transport</keyword>
<keyword evidence="7" id="KW-1185">Reference proteome</keyword>
<dbReference type="GO" id="GO:0006606">
    <property type="term" value="P:protein import into nucleus"/>
    <property type="evidence" value="ECO:0007669"/>
    <property type="project" value="TreeGrafter"/>
</dbReference>
<dbReference type="Pfam" id="PF04097">
    <property type="entry name" value="Nic96"/>
    <property type="match status" value="1"/>
</dbReference>
<reference evidence="8" key="1">
    <citation type="submission" date="2016-06" db="UniProtKB">
        <authorList>
            <consortium name="WormBaseParasite"/>
        </authorList>
    </citation>
    <scope>IDENTIFICATION</scope>
</reference>
<protein>
    <recommendedName>
        <fullName evidence="5">Nuclear pore protein</fullName>
    </recommendedName>
</protein>
<comment type="subcellular location">
    <subcellularLocation>
        <location evidence="1 5">Nucleus</location>
        <location evidence="1 5">Nuclear pore complex</location>
    </subcellularLocation>
</comment>
<keyword evidence="5" id="KW-0472">Membrane</keyword>
<accession>A0A183BDE1</accession>
<keyword evidence="4 5" id="KW-0539">Nucleus</keyword>
<evidence type="ECO:0000313" key="8">
    <source>
        <dbReference type="WBParaSite" id="ECPE_0001727101-mRNA-1"/>
    </source>
</evidence>
<dbReference type="Proteomes" id="UP000272942">
    <property type="component" value="Unassembled WGS sequence"/>
</dbReference>
<evidence type="ECO:0000313" key="6">
    <source>
        <dbReference type="EMBL" id="VDP94515.1"/>
    </source>
</evidence>
<evidence type="ECO:0000256" key="3">
    <source>
        <dbReference type="ARBA" id="ARBA00023132"/>
    </source>
</evidence>
<dbReference type="PANTHER" id="PTHR11225">
    <property type="entry name" value="NUCLEAR PORE COMPLEX PROTEIN NUP93 NUCLEOPORIN NUP93 DEAD EYE PROTEIN"/>
    <property type="match status" value="1"/>
</dbReference>
<keyword evidence="5" id="KW-0813">Transport</keyword>
<evidence type="ECO:0000256" key="5">
    <source>
        <dbReference type="RuleBase" id="RU364035"/>
    </source>
</evidence>
<dbReference type="GO" id="GO:0016973">
    <property type="term" value="P:poly(A)+ mRNA export from nucleus"/>
    <property type="evidence" value="ECO:0007669"/>
    <property type="project" value="TreeGrafter"/>
</dbReference>
<dbReference type="AlphaFoldDB" id="A0A183BDE1"/>
<dbReference type="PANTHER" id="PTHR11225:SF4">
    <property type="entry name" value="NUCLEAR PORE COMPLEX PROTEIN NUP93"/>
    <property type="match status" value="1"/>
</dbReference>
<keyword evidence="5" id="KW-0653">Protein transport</keyword>
<name>A0A183BDE1_9TREM</name>
<reference evidence="6 7" key="2">
    <citation type="submission" date="2018-11" db="EMBL/GenBank/DDBJ databases">
        <authorList>
            <consortium name="Pathogen Informatics"/>
        </authorList>
    </citation>
    <scope>NUCLEOTIDE SEQUENCE [LARGE SCALE GENOMIC DNA]</scope>
    <source>
        <strain evidence="6 7">Egypt</strain>
    </source>
</reference>
<dbReference type="GO" id="GO:0005643">
    <property type="term" value="C:nuclear pore"/>
    <property type="evidence" value="ECO:0007669"/>
    <property type="project" value="UniProtKB-SubCell"/>
</dbReference>
<comment type="similarity">
    <text evidence="2 5">Belongs to the nucleoporin interacting component (NIC) family.</text>
</comment>
<dbReference type="InterPro" id="IPR007231">
    <property type="entry name" value="Nucleoporin_int_Nup93/Nic96"/>
</dbReference>
<evidence type="ECO:0000313" key="7">
    <source>
        <dbReference type="Proteomes" id="UP000272942"/>
    </source>
</evidence>
<dbReference type="OrthoDB" id="1918363at2759"/>
<gene>
    <name evidence="6" type="ORF">ECPE_LOCUS17226</name>
</gene>
<evidence type="ECO:0000256" key="1">
    <source>
        <dbReference type="ARBA" id="ARBA00004567"/>
    </source>
</evidence>
<keyword evidence="3 5" id="KW-0906">Nuclear pore complex</keyword>
<sequence>MEGPGSSGKVRQTHSDLTEIWSLFSRFAQCFQKQGITHDSAADRVLELRASESLQHQLILCALDHLGSEFVRFLTVAVSNHARVAKLGGLPGTRALVRAYLNISLPTMNDSASNNSSVLQFPDESGVEYEDGLVDGVPVWPMIYYCLRASDGQAAVDVARAAS</sequence>
<evidence type="ECO:0000256" key="4">
    <source>
        <dbReference type="ARBA" id="ARBA00023242"/>
    </source>
</evidence>
<proteinExistence type="inferred from homology"/>
<keyword evidence="5" id="KW-0811">Translocation</keyword>
<dbReference type="GO" id="GO:0017056">
    <property type="term" value="F:structural constituent of nuclear pore"/>
    <property type="evidence" value="ECO:0007669"/>
    <property type="project" value="InterPro"/>
</dbReference>
<dbReference type="WBParaSite" id="ECPE_0001727101-mRNA-1">
    <property type="protein sequence ID" value="ECPE_0001727101-mRNA-1"/>
    <property type="gene ID" value="ECPE_0001727101"/>
</dbReference>
<dbReference type="EMBL" id="UZAN01068138">
    <property type="protein sequence ID" value="VDP94515.1"/>
    <property type="molecule type" value="Genomic_DNA"/>
</dbReference>
<evidence type="ECO:0000256" key="2">
    <source>
        <dbReference type="ARBA" id="ARBA00010186"/>
    </source>
</evidence>